<evidence type="ECO:0000313" key="6">
    <source>
        <dbReference type="Proteomes" id="UP001320768"/>
    </source>
</evidence>
<keyword evidence="2" id="KW-1003">Cell membrane</keyword>
<evidence type="ECO:0000256" key="1">
    <source>
        <dbReference type="ARBA" id="ARBA00004236"/>
    </source>
</evidence>
<evidence type="ECO:0000256" key="2">
    <source>
        <dbReference type="ARBA" id="ARBA00022475"/>
    </source>
</evidence>
<comment type="subcellular location">
    <subcellularLocation>
        <location evidence="1">Cell membrane</location>
    </subcellularLocation>
</comment>
<evidence type="ECO:0008006" key="7">
    <source>
        <dbReference type="Google" id="ProtNLM"/>
    </source>
</evidence>
<reference evidence="5 6" key="1">
    <citation type="journal article" date="2022" name="Nat. Microbiol.">
        <title>The microbiome of a bacterivorous marine choanoflagellate contains a resource-demanding obligate bacterial associate.</title>
        <authorList>
            <person name="Needham D.M."/>
            <person name="Poirier C."/>
            <person name="Bachy C."/>
            <person name="George E.E."/>
            <person name="Wilken S."/>
            <person name="Yung C.C.M."/>
            <person name="Limardo A.J."/>
            <person name="Morando M."/>
            <person name="Sudek L."/>
            <person name="Malmstrom R.R."/>
            <person name="Keeling P.J."/>
            <person name="Santoro A.E."/>
            <person name="Worden A.Z."/>
        </authorList>
    </citation>
    <scope>NUCLEOTIDE SEQUENCE [LARGE SCALE GENOMIC DNA]</scope>
    <source>
        <strain evidence="5 6">Comchoano-2</strain>
    </source>
</reference>
<keyword evidence="3" id="KW-0472">Membrane</keyword>
<dbReference type="EMBL" id="JAKUDN010000001">
    <property type="protein sequence ID" value="MCP8351855.1"/>
    <property type="molecule type" value="Genomic_DNA"/>
</dbReference>
<keyword evidence="4" id="KW-0143">Chaperone</keyword>
<proteinExistence type="predicted"/>
<dbReference type="PANTHER" id="PTHR47529:SF1">
    <property type="entry name" value="PERIPLASMIC CHAPERONE PPID"/>
    <property type="match status" value="1"/>
</dbReference>
<evidence type="ECO:0000256" key="3">
    <source>
        <dbReference type="ARBA" id="ARBA00023136"/>
    </source>
</evidence>
<keyword evidence="6" id="KW-1185">Reference proteome</keyword>
<evidence type="ECO:0000256" key="4">
    <source>
        <dbReference type="ARBA" id="ARBA00023186"/>
    </source>
</evidence>
<organism evidence="5 6">
    <name type="scientific">Candidatus Synchoanobacter obligatus</name>
    <dbReference type="NCBI Taxonomy" id="2919597"/>
    <lineage>
        <taxon>Bacteria</taxon>
        <taxon>Pseudomonadati</taxon>
        <taxon>Pseudomonadota</taxon>
        <taxon>Gammaproteobacteria</taxon>
        <taxon>Candidatus Comchoanobacterales</taxon>
        <taxon>Candidatus Comchoanobacteraceae</taxon>
        <taxon>Candidatus Synchoanobacter</taxon>
    </lineage>
</organism>
<dbReference type="PANTHER" id="PTHR47529">
    <property type="entry name" value="PEPTIDYL-PROLYL CIS-TRANS ISOMERASE D"/>
    <property type="match status" value="1"/>
</dbReference>
<protein>
    <recommendedName>
        <fullName evidence="7">PpiC domain-containing protein</fullName>
    </recommendedName>
</protein>
<dbReference type="InterPro" id="IPR052029">
    <property type="entry name" value="PpiD_chaperone"/>
</dbReference>
<accession>A0ABT1L552</accession>
<dbReference type="Proteomes" id="UP001320768">
    <property type="component" value="Unassembled WGS sequence"/>
</dbReference>
<comment type="caution">
    <text evidence="5">The sequence shown here is derived from an EMBL/GenBank/DDBJ whole genome shotgun (WGS) entry which is preliminary data.</text>
</comment>
<name>A0ABT1L552_9GAMM</name>
<gene>
    <name evidence="5" type="ORF">MKS91_00915</name>
</gene>
<dbReference type="RefSeq" id="WP_258568964.1">
    <property type="nucleotide sequence ID" value="NZ_JAKUDN010000001.1"/>
</dbReference>
<sequence length="555" mass="62838">MVTFFRESKATRKAILIFVVFLFCAGAVLNGQSTPTNNLSVGKRHVNIQKLKAMSENILAQNPGTPPSMVYSYLVNMEKKQLQRMAHLDAIGLKPTSSAIRQNIKEHLPENLSINDYSKQQQISPDELVQQTSDSLVQQQLTQAIESSHFITPDDAETHQQVHNQVRHYLEIDLTQALIPDNHAEFQRIYEQHGQNLTSPPTYTYRYIDITPETLAIGLTSEEDVAAYFETHKHLYADQELAYQVTEFSPGKGDSATQQWPKHIHDALQRYTMLYPNNHSTQTQYRMRLSSLTPEDTQLLETLSEGESNFTIKDNTLFIYTLTSRSLLDSVSPKQKEQLLQDTKKWQQQIAFKQTVTSIGEFAYTHPESISALAKSFNLTVYQTSANQLHENIAPVMLDPDIHQHHYLSSPITLSPLHAQVIQLVSKAPEAPLSYEAALSEIQRLYALNILYPSIISELNAAQTLEELTQVCQQHQLTITHQSASIHDSGRFSQIEHLVPTLLSPRPSTVTELDTHPTWVQLQRIEYNQKLQPQALSNVGSIDSETFLTSLDALT</sequence>
<evidence type="ECO:0000313" key="5">
    <source>
        <dbReference type="EMBL" id="MCP8351855.1"/>
    </source>
</evidence>